<name>A0A1B9GYJ6_9TREE</name>
<proteinExistence type="predicted"/>
<feature type="compositionally biased region" description="Basic residues" evidence="1">
    <location>
        <begin position="1"/>
        <end position="16"/>
    </location>
</feature>
<feature type="compositionally biased region" description="Low complexity" evidence="1">
    <location>
        <begin position="131"/>
        <end position="140"/>
    </location>
</feature>
<keyword evidence="3" id="KW-1185">Reference proteome</keyword>
<dbReference type="OrthoDB" id="2564676at2759"/>
<feature type="region of interest" description="Disordered" evidence="1">
    <location>
        <begin position="1"/>
        <end position="28"/>
    </location>
</feature>
<gene>
    <name evidence="2" type="ORF">I316_01952</name>
</gene>
<dbReference type="EMBL" id="KI669496">
    <property type="protein sequence ID" value="OCF36080.1"/>
    <property type="molecule type" value="Genomic_DNA"/>
</dbReference>
<protein>
    <submittedName>
        <fullName evidence="2">Uncharacterized protein</fullName>
    </submittedName>
</protein>
<evidence type="ECO:0000256" key="1">
    <source>
        <dbReference type="SAM" id="MobiDB-lite"/>
    </source>
</evidence>
<evidence type="ECO:0000313" key="3">
    <source>
        <dbReference type="Proteomes" id="UP000092666"/>
    </source>
</evidence>
<feature type="region of interest" description="Disordered" evidence="1">
    <location>
        <begin position="69"/>
        <end position="183"/>
    </location>
</feature>
<feature type="compositionally biased region" description="Basic and acidic residues" evidence="1">
    <location>
        <begin position="118"/>
        <end position="127"/>
    </location>
</feature>
<sequence>MLAPPQRHRERHKRPRSPSPAFEPDLASPIDVILKRRRRDELQYSSPIGSGVGATAAAGNDISPFVLSPHGPGIANHTEVDYFNLPPTGQYAGRDDQGGEGVHAESSAAALRRSMAGVERRRTKQWEKQNAPQPSTTASQPTPPPAQFLTPNARSAYSQPNPMSSSPIRNVPPSSSPFRDKGDTSWLDVTLRHHQSLMDLATGIQAQDEEMNEEEMKREWGDEYAVQNSLLHNLVSAI</sequence>
<evidence type="ECO:0000313" key="2">
    <source>
        <dbReference type="EMBL" id="OCF36080.1"/>
    </source>
</evidence>
<dbReference type="AlphaFoldDB" id="A0A1B9GYJ6"/>
<reference evidence="3" key="2">
    <citation type="submission" date="2013-12" db="EMBL/GenBank/DDBJ databases">
        <title>Evolution of pathogenesis and genome organization in the Tremellales.</title>
        <authorList>
            <person name="Cuomo C."/>
            <person name="Litvintseva A."/>
            <person name="Heitman J."/>
            <person name="Chen Y."/>
            <person name="Sun S."/>
            <person name="Springer D."/>
            <person name="Dromer F."/>
            <person name="Young S."/>
            <person name="Zeng Q."/>
            <person name="Chapman S."/>
            <person name="Gujja S."/>
            <person name="Saif S."/>
            <person name="Birren B."/>
        </authorList>
    </citation>
    <scope>NUCLEOTIDE SEQUENCE [LARGE SCALE GENOMIC DNA]</scope>
    <source>
        <strain evidence="3">BCC8398</strain>
    </source>
</reference>
<feature type="compositionally biased region" description="Polar residues" evidence="1">
    <location>
        <begin position="149"/>
        <end position="177"/>
    </location>
</feature>
<reference evidence="2 3" key="1">
    <citation type="submission" date="2013-07" db="EMBL/GenBank/DDBJ databases">
        <title>The Genome Sequence of Cryptococcus heveanensis BCC8398.</title>
        <authorList>
            <consortium name="The Broad Institute Genome Sequencing Platform"/>
            <person name="Cuomo C."/>
            <person name="Litvintseva A."/>
            <person name="Chen Y."/>
            <person name="Heitman J."/>
            <person name="Sun S."/>
            <person name="Springer D."/>
            <person name="Dromer F."/>
            <person name="Young S.K."/>
            <person name="Zeng Q."/>
            <person name="Gargeya S."/>
            <person name="Fitzgerald M."/>
            <person name="Abouelleil A."/>
            <person name="Alvarado L."/>
            <person name="Berlin A.M."/>
            <person name="Chapman S.B."/>
            <person name="Dewar J."/>
            <person name="Goldberg J."/>
            <person name="Griggs A."/>
            <person name="Gujja S."/>
            <person name="Hansen M."/>
            <person name="Howarth C."/>
            <person name="Imamovic A."/>
            <person name="Larimer J."/>
            <person name="McCowan C."/>
            <person name="Murphy C."/>
            <person name="Pearson M."/>
            <person name="Priest M."/>
            <person name="Roberts A."/>
            <person name="Saif S."/>
            <person name="Shea T."/>
            <person name="Sykes S."/>
            <person name="Wortman J."/>
            <person name="Nusbaum C."/>
            <person name="Birren B."/>
        </authorList>
    </citation>
    <scope>NUCLEOTIDE SEQUENCE [LARGE SCALE GENOMIC DNA]</scope>
    <source>
        <strain evidence="2 3">BCC8398</strain>
    </source>
</reference>
<accession>A0A1B9GYJ6</accession>
<dbReference type="Proteomes" id="UP000092666">
    <property type="component" value="Unassembled WGS sequence"/>
</dbReference>
<organism evidence="2 3">
    <name type="scientific">Kwoniella heveanensis BCC8398</name>
    <dbReference type="NCBI Taxonomy" id="1296120"/>
    <lineage>
        <taxon>Eukaryota</taxon>
        <taxon>Fungi</taxon>
        <taxon>Dikarya</taxon>
        <taxon>Basidiomycota</taxon>
        <taxon>Agaricomycotina</taxon>
        <taxon>Tremellomycetes</taxon>
        <taxon>Tremellales</taxon>
        <taxon>Cryptococcaceae</taxon>
        <taxon>Kwoniella</taxon>
    </lineage>
</organism>